<sequence length="185" mass="20380">MTLLICASLAAAPALGIPALRRRLARAIARARRRLAERARLRLAAALLDLGNHLMLCDEERRARRLRGLLERARRRGRDLEDALRRFGGSRTDDVTFEARIGSRPHEGNPSRVLEISCALSRPAKLAGALDAGVSEPVIAWRVTNRPSEGRPGPISYSEMPDLERALLCYYAPPLAHPKGVRPAA</sequence>
<evidence type="ECO:0000313" key="1">
    <source>
        <dbReference type="EMBL" id="CAA9470647.1"/>
    </source>
</evidence>
<dbReference type="EMBL" id="CADCVM010000061">
    <property type="protein sequence ID" value="CAA9470647.1"/>
    <property type="molecule type" value="Genomic_DNA"/>
</dbReference>
<protein>
    <submittedName>
        <fullName evidence="1">Uncharacterized protein</fullName>
    </submittedName>
</protein>
<dbReference type="AlphaFoldDB" id="A0A6J4RJL7"/>
<name>A0A6J4RJL7_9ACTN</name>
<reference evidence="1" key="1">
    <citation type="submission" date="2020-02" db="EMBL/GenBank/DDBJ databases">
        <authorList>
            <person name="Meier V. D."/>
        </authorList>
    </citation>
    <scope>NUCLEOTIDE SEQUENCE</scope>
    <source>
        <strain evidence="1">AVDCRST_MAG05</strain>
    </source>
</reference>
<gene>
    <name evidence="1" type="ORF">AVDCRST_MAG05-526</name>
</gene>
<accession>A0A6J4RJL7</accession>
<proteinExistence type="predicted"/>
<organism evidence="1">
    <name type="scientific">uncultured Rubrobacteraceae bacterium</name>
    <dbReference type="NCBI Taxonomy" id="349277"/>
    <lineage>
        <taxon>Bacteria</taxon>
        <taxon>Bacillati</taxon>
        <taxon>Actinomycetota</taxon>
        <taxon>Rubrobacteria</taxon>
        <taxon>Rubrobacterales</taxon>
        <taxon>Rubrobacteraceae</taxon>
        <taxon>environmental samples</taxon>
    </lineage>
</organism>